<reference evidence="2" key="1">
    <citation type="journal article" date="2015" name="Proc. Natl. Acad. Sci. U.S.A.">
        <title>Networks of energetic and metabolic interactions define dynamics in microbial communities.</title>
        <authorList>
            <person name="Embree M."/>
            <person name="Liu J.K."/>
            <person name="Al-Bassam M.M."/>
            <person name="Zengler K."/>
        </authorList>
    </citation>
    <scope>NUCLEOTIDE SEQUENCE</scope>
</reference>
<feature type="region of interest" description="Disordered" evidence="1">
    <location>
        <begin position="24"/>
        <end position="44"/>
    </location>
</feature>
<protein>
    <submittedName>
        <fullName evidence="2">Uncharacterized protein</fullName>
    </submittedName>
</protein>
<organism evidence="2">
    <name type="scientific">hydrocarbon metagenome</name>
    <dbReference type="NCBI Taxonomy" id="938273"/>
    <lineage>
        <taxon>unclassified sequences</taxon>
        <taxon>metagenomes</taxon>
        <taxon>ecological metagenomes</taxon>
    </lineage>
</organism>
<sequence length="44" mass="4980">MKNNRKGKTFSIGCTPFPVEMVPGWIQRGKKPGTGPDRREYQGE</sequence>
<proteinExistence type="predicted"/>
<evidence type="ECO:0000313" key="2">
    <source>
        <dbReference type="EMBL" id="KUG15334.1"/>
    </source>
</evidence>
<comment type="caution">
    <text evidence="2">The sequence shown here is derived from an EMBL/GenBank/DDBJ whole genome shotgun (WGS) entry which is preliminary data.</text>
</comment>
<dbReference type="EMBL" id="LNQE01001563">
    <property type="protein sequence ID" value="KUG15334.1"/>
    <property type="molecule type" value="Genomic_DNA"/>
</dbReference>
<evidence type="ECO:0000256" key="1">
    <source>
        <dbReference type="SAM" id="MobiDB-lite"/>
    </source>
</evidence>
<gene>
    <name evidence="2" type="ORF">ASZ90_015010</name>
</gene>
<dbReference type="AlphaFoldDB" id="A0A0W8F361"/>
<name>A0A0W8F361_9ZZZZ</name>
<accession>A0A0W8F361</accession>